<organism evidence="3 4">
    <name type="scientific">Desulfocapsa sulfexigens (strain DSM 10523 / SB164P1)</name>
    <dbReference type="NCBI Taxonomy" id="1167006"/>
    <lineage>
        <taxon>Bacteria</taxon>
        <taxon>Pseudomonadati</taxon>
        <taxon>Thermodesulfobacteriota</taxon>
        <taxon>Desulfobulbia</taxon>
        <taxon>Desulfobulbales</taxon>
        <taxon>Desulfocapsaceae</taxon>
        <taxon>Desulfocapsa</taxon>
    </lineage>
</organism>
<dbReference type="PANTHER" id="PTHR15629">
    <property type="entry name" value="SH3YL1 PROTEIN"/>
    <property type="match status" value="1"/>
</dbReference>
<reference evidence="4" key="1">
    <citation type="journal article" date="2013" name="Stand. Genomic Sci.">
        <title>Complete genome sequence of Desulfocapsa sulfexigens, a marine deltaproteobacterium specialized in disproportionating inorganic sulfur compounds.</title>
        <authorList>
            <person name="Finster K.W."/>
            <person name="Kjeldsen K.U."/>
            <person name="Kube M."/>
            <person name="Reinhardt R."/>
            <person name="Mussmann M."/>
            <person name="Amann R."/>
            <person name="Schreiber L."/>
        </authorList>
    </citation>
    <scope>NUCLEOTIDE SEQUENCE [LARGE SCALE GENOMIC DNA]</scope>
    <source>
        <strain evidence="4">DSM 10523 / SB164P1</strain>
    </source>
</reference>
<dbReference type="PROSITE" id="PS51257">
    <property type="entry name" value="PROKAR_LIPOPROTEIN"/>
    <property type="match status" value="1"/>
</dbReference>
<feature type="domain" description="Ysc84 actin-binding" evidence="2">
    <location>
        <begin position="105"/>
        <end position="220"/>
    </location>
</feature>
<sequence>MLTKKLLSFFLFTIFSCQISTASADDYTDIQALVDQSTILMKSFGDDPEMTWFQHNIQYAKAVFIVPQMLKAGFFIGGSGGSGVLLSRDMKTNIWSYPVFYSMGAVSFGLQIGGEASEIVLMVMTDKGMDSMLSTSFKLGADVTVAAGPLGQGAKAATADILAFARSKGAFLGVSIEGAIVNPRDKWNAAYYKQKVSPADIIIGNTTHNPQADALRTTMAEQSKLKTTKVSY</sequence>
<dbReference type="RefSeq" id="WP_015404770.1">
    <property type="nucleotide sequence ID" value="NC_020304.1"/>
</dbReference>
<evidence type="ECO:0000313" key="3">
    <source>
        <dbReference type="EMBL" id="AGF79084.1"/>
    </source>
</evidence>
<keyword evidence="1" id="KW-0732">Signal</keyword>
<dbReference type="HOGENOM" id="CLU_015320_4_2_7"/>
<keyword evidence="4" id="KW-1185">Reference proteome</keyword>
<dbReference type="EMBL" id="CP003985">
    <property type="protein sequence ID" value="AGF79084.1"/>
    <property type="molecule type" value="Genomic_DNA"/>
</dbReference>
<evidence type="ECO:0000256" key="1">
    <source>
        <dbReference type="SAM" id="SignalP"/>
    </source>
</evidence>
<proteinExistence type="predicted"/>
<name>M1NHK6_DESSD</name>
<dbReference type="CDD" id="cd11524">
    <property type="entry name" value="SYLF"/>
    <property type="match status" value="1"/>
</dbReference>
<dbReference type="GO" id="GO:0035091">
    <property type="term" value="F:phosphatidylinositol binding"/>
    <property type="evidence" value="ECO:0007669"/>
    <property type="project" value="TreeGrafter"/>
</dbReference>
<dbReference type="AlphaFoldDB" id="M1NHK6"/>
<accession>M1NHK6</accession>
<feature type="chain" id="PRO_5004015845" description="Ysc84 actin-binding domain-containing protein" evidence="1">
    <location>
        <begin position="25"/>
        <end position="232"/>
    </location>
</feature>
<dbReference type="eggNOG" id="COG2930">
    <property type="taxonomic scope" value="Bacteria"/>
</dbReference>
<dbReference type="Proteomes" id="UP000011721">
    <property type="component" value="Chromosome"/>
</dbReference>
<dbReference type="PANTHER" id="PTHR15629:SF2">
    <property type="entry name" value="SH3 DOMAIN-CONTAINING YSC84-LIKE PROTEIN 1"/>
    <property type="match status" value="1"/>
</dbReference>
<dbReference type="Pfam" id="PF04366">
    <property type="entry name" value="Ysc84"/>
    <property type="match status" value="1"/>
</dbReference>
<evidence type="ECO:0000313" key="4">
    <source>
        <dbReference type="Proteomes" id="UP000011721"/>
    </source>
</evidence>
<feature type="signal peptide" evidence="1">
    <location>
        <begin position="1"/>
        <end position="24"/>
    </location>
</feature>
<dbReference type="InterPro" id="IPR051702">
    <property type="entry name" value="SH3_domain_YSC84-like"/>
</dbReference>
<dbReference type="KEGG" id="dsf:UWK_02548"/>
<protein>
    <recommendedName>
        <fullName evidence="2">Ysc84 actin-binding domain-containing protein</fullName>
    </recommendedName>
</protein>
<dbReference type="InterPro" id="IPR007461">
    <property type="entry name" value="Ysc84_actin-binding"/>
</dbReference>
<gene>
    <name evidence="3" type="ordered locus">UWK_02548</name>
</gene>
<dbReference type="OrthoDB" id="9782434at2"/>
<dbReference type="STRING" id="1167006.UWK_02548"/>
<evidence type="ECO:0000259" key="2">
    <source>
        <dbReference type="Pfam" id="PF04366"/>
    </source>
</evidence>